<accession>A0AAN9PVG9</accession>
<name>A0AAN9PVG9_CLITE</name>
<proteinExistence type="predicted"/>
<keyword evidence="1" id="KW-0812">Transmembrane</keyword>
<keyword evidence="3" id="KW-1185">Reference proteome</keyword>
<evidence type="ECO:0000256" key="1">
    <source>
        <dbReference type="SAM" id="Phobius"/>
    </source>
</evidence>
<evidence type="ECO:0000313" key="2">
    <source>
        <dbReference type="EMBL" id="KAK7311747.1"/>
    </source>
</evidence>
<dbReference type="AlphaFoldDB" id="A0AAN9PVG9"/>
<keyword evidence="1" id="KW-0472">Membrane</keyword>
<dbReference type="EMBL" id="JAYKXN010000002">
    <property type="protein sequence ID" value="KAK7311747.1"/>
    <property type="molecule type" value="Genomic_DNA"/>
</dbReference>
<reference evidence="2 3" key="1">
    <citation type="submission" date="2024-01" db="EMBL/GenBank/DDBJ databases">
        <title>The genomes of 5 underutilized Papilionoideae crops provide insights into root nodulation and disease resistance.</title>
        <authorList>
            <person name="Yuan L."/>
        </authorList>
    </citation>
    <scope>NUCLEOTIDE SEQUENCE [LARGE SCALE GENOMIC DNA]</scope>
    <source>
        <strain evidence="2">LY-2023</strain>
        <tissue evidence="2">Leaf</tissue>
    </source>
</reference>
<feature type="transmembrane region" description="Helical" evidence="1">
    <location>
        <begin position="12"/>
        <end position="29"/>
    </location>
</feature>
<protein>
    <submittedName>
        <fullName evidence="2">Uncharacterized protein</fullName>
    </submittedName>
</protein>
<evidence type="ECO:0000313" key="3">
    <source>
        <dbReference type="Proteomes" id="UP001359559"/>
    </source>
</evidence>
<organism evidence="2 3">
    <name type="scientific">Clitoria ternatea</name>
    <name type="common">Butterfly pea</name>
    <dbReference type="NCBI Taxonomy" id="43366"/>
    <lineage>
        <taxon>Eukaryota</taxon>
        <taxon>Viridiplantae</taxon>
        <taxon>Streptophyta</taxon>
        <taxon>Embryophyta</taxon>
        <taxon>Tracheophyta</taxon>
        <taxon>Spermatophyta</taxon>
        <taxon>Magnoliopsida</taxon>
        <taxon>eudicotyledons</taxon>
        <taxon>Gunneridae</taxon>
        <taxon>Pentapetalae</taxon>
        <taxon>rosids</taxon>
        <taxon>fabids</taxon>
        <taxon>Fabales</taxon>
        <taxon>Fabaceae</taxon>
        <taxon>Papilionoideae</taxon>
        <taxon>50 kb inversion clade</taxon>
        <taxon>NPAAA clade</taxon>
        <taxon>indigoferoid/millettioid clade</taxon>
        <taxon>Phaseoleae</taxon>
        <taxon>Clitoria</taxon>
    </lineage>
</organism>
<gene>
    <name evidence="2" type="ORF">RJT34_10078</name>
</gene>
<dbReference type="PROSITE" id="PS51257">
    <property type="entry name" value="PROKAR_LIPOPROTEIN"/>
    <property type="match status" value="1"/>
</dbReference>
<sequence>MERNYFLTTRYFKGLVYLVILGGCIRVVARDFRSMYSSRGLSFYAQFYWNEAKTCNSARRMTYSPTSGGMRLKFNKHFFSIFFG</sequence>
<keyword evidence="1" id="KW-1133">Transmembrane helix</keyword>
<dbReference type="Proteomes" id="UP001359559">
    <property type="component" value="Unassembled WGS sequence"/>
</dbReference>
<comment type="caution">
    <text evidence="2">The sequence shown here is derived from an EMBL/GenBank/DDBJ whole genome shotgun (WGS) entry which is preliminary data.</text>
</comment>